<evidence type="ECO:0000313" key="5">
    <source>
        <dbReference type="Proteomes" id="UP000063063"/>
    </source>
</evidence>
<dbReference type="KEGG" id="lpan:LPMP_191320"/>
<feature type="domain" description="PIH1 N-terminal" evidence="3">
    <location>
        <begin position="17"/>
        <end position="122"/>
    </location>
</feature>
<dbReference type="GeneID" id="22574186"/>
<proteinExistence type="inferred from homology"/>
<dbReference type="Pfam" id="PF08190">
    <property type="entry name" value="PIH1"/>
    <property type="match status" value="1"/>
</dbReference>
<evidence type="ECO:0000259" key="3">
    <source>
        <dbReference type="Pfam" id="PF08190"/>
    </source>
</evidence>
<dbReference type="InterPro" id="IPR012981">
    <property type="entry name" value="PIH1_N"/>
</dbReference>
<dbReference type="GO" id="GO:0005737">
    <property type="term" value="C:cytoplasm"/>
    <property type="evidence" value="ECO:0007669"/>
    <property type="project" value="TreeGrafter"/>
</dbReference>
<dbReference type="PANTHER" id="PTHR22997">
    <property type="entry name" value="PIH1 DOMAIN-CONTAINING PROTEIN 1"/>
    <property type="match status" value="1"/>
</dbReference>
<reference evidence="4 5" key="1">
    <citation type="journal article" date="2015" name="Sci. Rep.">
        <title>The genome of Leishmania panamensis: insights into genomics of the L. (Viannia) subgenus.</title>
        <authorList>
            <person name="Llanes A."/>
            <person name="Restrepo C.M."/>
            <person name="Vecchio G.D."/>
            <person name="Anguizola F.J."/>
            <person name="Lleonart R."/>
        </authorList>
    </citation>
    <scope>NUCLEOTIDE SEQUENCE [LARGE SCALE GENOMIC DNA]</scope>
    <source>
        <strain evidence="4 5">MHOM/PA/94/PSC-1</strain>
    </source>
</reference>
<evidence type="ECO:0000256" key="1">
    <source>
        <dbReference type="ARBA" id="ARBA00008511"/>
    </source>
</evidence>
<organism evidence="4 5">
    <name type="scientific">Leishmania panamensis</name>
    <dbReference type="NCBI Taxonomy" id="5679"/>
    <lineage>
        <taxon>Eukaryota</taxon>
        <taxon>Discoba</taxon>
        <taxon>Euglenozoa</taxon>
        <taxon>Kinetoplastea</taxon>
        <taxon>Metakinetoplastina</taxon>
        <taxon>Trypanosomatida</taxon>
        <taxon>Trypanosomatidae</taxon>
        <taxon>Leishmaniinae</taxon>
        <taxon>Leishmania</taxon>
        <taxon>Leishmania guyanensis species complex</taxon>
    </lineage>
</organism>
<gene>
    <name evidence="4" type="ORF">LPMP_191320</name>
</gene>
<dbReference type="Proteomes" id="UP000063063">
    <property type="component" value="Chromosome 19"/>
</dbReference>
<comment type="similarity">
    <text evidence="1">Belongs to the PIH1 family.</text>
</comment>
<keyword evidence="5" id="KW-1185">Reference proteome</keyword>
<dbReference type="VEuPathDB" id="TriTrypDB:LPAL13_190020200"/>
<keyword evidence="2" id="KW-0732">Signal</keyword>
<dbReference type="VEuPathDB" id="TriTrypDB:LPMP_191320"/>
<name>A0A088RNF6_LEIPA</name>
<dbReference type="RefSeq" id="XP_010698126.1">
    <property type="nucleotide sequence ID" value="XM_010699824.1"/>
</dbReference>
<dbReference type="InterPro" id="IPR050734">
    <property type="entry name" value="PIH1/Kintoun_subfamily"/>
</dbReference>
<evidence type="ECO:0000313" key="4">
    <source>
        <dbReference type="EMBL" id="AIN97473.1"/>
    </source>
</evidence>
<dbReference type="AlphaFoldDB" id="A0A088RNF6"/>
<dbReference type="PANTHER" id="PTHR22997:SF8">
    <property type="entry name" value="PIH1 N-TERMINAL DOMAIN-CONTAINING PROTEIN"/>
    <property type="match status" value="1"/>
</dbReference>
<feature type="chain" id="PRO_5001839023" description="PIH1 N-terminal domain-containing protein" evidence="2">
    <location>
        <begin position="19"/>
        <end position="363"/>
    </location>
</feature>
<evidence type="ECO:0000256" key="2">
    <source>
        <dbReference type="SAM" id="SignalP"/>
    </source>
</evidence>
<dbReference type="OrthoDB" id="5135119at2759"/>
<dbReference type="EMBL" id="CP009388">
    <property type="protein sequence ID" value="AIN97473.1"/>
    <property type="molecule type" value="Genomic_DNA"/>
</dbReference>
<accession>A0A088RNF6</accession>
<dbReference type="eggNOG" id="ENOG502S0TR">
    <property type="taxonomic scope" value="Eukaryota"/>
</dbReference>
<feature type="signal peptide" evidence="2">
    <location>
        <begin position="1"/>
        <end position="18"/>
    </location>
</feature>
<sequence length="363" mass="39842">MLTAAGLLVGFAFAANTADECSTFVVNLCGHDSVGAPLARSMNAVDAEYIAHHGVDNLIIPISVSEPKKTKREDYAYCVDVVVHTLLIKMCTPQHHLFQHLTEKLVRLAIEWIRNECGVQLLPRTCRIAGNPLYFSDTVGISVDEITKEAVNLFQRKSSSSESHKEEQNTIPDVLNLMKSHVPEPKQPLVCEVISTPGIKKGFLVNGSARLYGPDGSGEGSGNAPDPLGHIPQSLRDKCQIIDTRSMEQLPCLPVQTLKPDDKTPKLRPSSMLVASTTKPKEKDEGNWSRFSIEHIEEKVVIRFLVPDTVASLRDIDLSATTDTLEINGNVIQLPVSIVTDDVRAKFVNATRMLIVTCLIDVS</sequence>
<protein>
    <recommendedName>
        <fullName evidence="3">PIH1 N-terminal domain-containing protein</fullName>
    </recommendedName>
</protein>